<keyword evidence="1" id="KW-0472">Membrane</keyword>
<evidence type="ECO:0000313" key="2">
    <source>
        <dbReference type="EMBL" id="ATX81557.1"/>
    </source>
</evidence>
<feature type="transmembrane region" description="Helical" evidence="1">
    <location>
        <begin position="56"/>
        <end position="79"/>
    </location>
</feature>
<keyword evidence="1" id="KW-1133">Transmembrane helix</keyword>
<dbReference type="Proteomes" id="UP000231637">
    <property type="component" value="Chromosome"/>
</dbReference>
<protein>
    <recommendedName>
        <fullName evidence="4">Membrane-associated protein</fullName>
    </recommendedName>
</protein>
<organism evidence="2 3">
    <name type="scientific">Mariprofundus ferrinatatus</name>
    <dbReference type="NCBI Taxonomy" id="1921087"/>
    <lineage>
        <taxon>Bacteria</taxon>
        <taxon>Pseudomonadati</taxon>
        <taxon>Pseudomonadota</taxon>
        <taxon>Candidatius Mariprofundia</taxon>
        <taxon>Mariprofundales</taxon>
        <taxon>Mariprofundaceae</taxon>
        <taxon>Mariprofundus</taxon>
    </lineage>
</organism>
<feature type="transmembrane region" description="Helical" evidence="1">
    <location>
        <begin position="33"/>
        <end position="50"/>
    </location>
</feature>
<proteinExistence type="predicted"/>
<dbReference type="RefSeq" id="WP_100265003.1">
    <property type="nucleotide sequence ID" value="NZ_CP018800.1"/>
</dbReference>
<accession>A0A2K8L2N7</accession>
<evidence type="ECO:0000313" key="3">
    <source>
        <dbReference type="Proteomes" id="UP000231637"/>
    </source>
</evidence>
<dbReference type="OrthoDB" id="188694at2"/>
<sequence length="195" mass="22318">MTELLPLWLKVAYSLFVAVTLVIYWFKYGPSNYLWFSDIALVLAVPALWLESSLLASMMLLAVLLPEILWNVGFFSGVLTGRPIGGLANYMFDQRLPRYLRALSLFHIFLPLLLLWMVFALGYDGRALLWQTLLAWIVLPASYLASNPKENVNWVYGLGDRPQQRLPPLLYLALLMAGFPLLIYLPTHWLMLLIS</sequence>
<feature type="transmembrane region" description="Helical" evidence="1">
    <location>
        <begin position="6"/>
        <end position="26"/>
    </location>
</feature>
<gene>
    <name evidence="2" type="ORF">Ga0123462_0687</name>
</gene>
<dbReference type="EMBL" id="CP018800">
    <property type="protein sequence ID" value="ATX81557.1"/>
    <property type="molecule type" value="Genomic_DNA"/>
</dbReference>
<keyword evidence="1" id="KW-0812">Transmembrane</keyword>
<feature type="transmembrane region" description="Helical" evidence="1">
    <location>
        <begin position="166"/>
        <end position="185"/>
    </location>
</feature>
<evidence type="ECO:0008006" key="4">
    <source>
        <dbReference type="Google" id="ProtNLM"/>
    </source>
</evidence>
<evidence type="ECO:0000256" key="1">
    <source>
        <dbReference type="SAM" id="Phobius"/>
    </source>
</evidence>
<feature type="transmembrane region" description="Helical" evidence="1">
    <location>
        <begin position="99"/>
        <end position="121"/>
    </location>
</feature>
<dbReference type="AlphaFoldDB" id="A0A2K8L2N7"/>
<keyword evidence="3" id="KW-1185">Reference proteome</keyword>
<name>A0A2K8L2N7_9PROT</name>
<feature type="transmembrane region" description="Helical" evidence="1">
    <location>
        <begin position="127"/>
        <end position="145"/>
    </location>
</feature>
<dbReference type="KEGG" id="mfn:Ga0123462_0687"/>
<reference evidence="2 3" key="1">
    <citation type="submission" date="2016-12" db="EMBL/GenBank/DDBJ databases">
        <title>Isolation and genomic insights into novel planktonic Zetaproteobacteria from stratified waters of the Chesapeake Bay.</title>
        <authorList>
            <person name="McAllister S.M."/>
            <person name="Kato S."/>
            <person name="Chan C.S."/>
            <person name="Chiu B.K."/>
            <person name="Field E.K."/>
        </authorList>
    </citation>
    <scope>NUCLEOTIDE SEQUENCE [LARGE SCALE GENOMIC DNA]</scope>
    <source>
        <strain evidence="2 3">CP-8</strain>
    </source>
</reference>